<dbReference type="Gene3D" id="3.40.50.620">
    <property type="entry name" value="HUPs"/>
    <property type="match status" value="1"/>
</dbReference>
<accession>A0ABN9XEC9</accession>
<reference evidence="2" key="1">
    <citation type="submission" date="2023-10" db="EMBL/GenBank/DDBJ databases">
        <authorList>
            <person name="Chen Y."/>
            <person name="Shah S."/>
            <person name="Dougan E. K."/>
            <person name="Thang M."/>
            <person name="Chan C."/>
        </authorList>
    </citation>
    <scope>NUCLEOTIDE SEQUENCE [LARGE SCALE GENOMIC DNA]</scope>
</reference>
<evidence type="ECO:0000313" key="2">
    <source>
        <dbReference type="EMBL" id="CAK0896409.1"/>
    </source>
</evidence>
<evidence type="ECO:0008006" key="4">
    <source>
        <dbReference type="Google" id="ProtNLM"/>
    </source>
</evidence>
<evidence type="ECO:0000313" key="3">
    <source>
        <dbReference type="Proteomes" id="UP001189429"/>
    </source>
</evidence>
<protein>
    <recommendedName>
        <fullName evidence="4">Subtilisin</fullName>
    </recommendedName>
</protein>
<evidence type="ECO:0000256" key="1">
    <source>
        <dbReference type="SAM" id="MobiDB-lite"/>
    </source>
</evidence>
<feature type="region of interest" description="Disordered" evidence="1">
    <location>
        <begin position="20"/>
        <end position="51"/>
    </location>
</feature>
<dbReference type="EMBL" id="CAUYUJ010020182">
    <property type="protein sequence ID" value="CAK0896409.1"/>
    <property type="molecule type" value="Genomic_DNA"/>
</dbReference>
<sequence length="114" mass="11647">MRSMLQELGLDNVRVVVSSAFGGSRGPPAPRSCTVASGPGGSTAARSRGGGPAGIVTQLGSGRCPLPTAYLQANPEFAAVSSTLLRGRVERRQDISHLVPPGCANAVTAAYSRR</sequence>
<dbReference type="Proteomes" id="UP001189429">
    <property type="component" value="Unassembled WGS sequence"/>
</dbReference>
<gene>
    <name evidence="2" type="ORF">PCOR1329_LOCUS74883</name>
</gene>
<keyword evidence="3" id="KW-1185">Reference proteome</keyword>
<dbReference type="InterPro" id="IPR014729">
    <property type="entry name" value="Rossmann-like_a/b/a_fold"/>
</dbReference>
<comment type="caution">
    <text evidence="2">The sequence shown here is derived from an EMBL/GenBank/DDBJ whole genome shotgun (WGS) entry which is preliminary data.</text>
</comment>
<organism evidence="2 3">
    <name type="scientific">Prorocentrum cordatum</name>
    <dbReference type="NCBI Taxonomy" id="2364126"/>
    <lineage>
        <taxon>Eukaryota</taxon>
        <taxon>Sar</taxon>
        <taxon>Alveolata</taxon>
        <taxon>Dinophyceae</taxon>
        <taxon>Prorocentrales</taxon>
        <taxon>Prorocentraceae</taxon>
        <taxon>Prorocentrum</taxon>
    </lineage>
</organism>
<proteinExistence type="predicted"/>
<name>A0ABN9XEC9_9DINO</name>